<evidence type="ECO:0000313" key="2">
    <source>
        <dbReference type="Proteomes" id="UP000037393"/>
    </source>
</evidence>
<organism evidence="1 2">
    <name type="scientific">Trabulsiella odontotermitis</name>
    <dbReference type="NCBI Taxonomy" id="379893"/>
    <lineage>
        <taxon>Bacteria</taxon>
        <taxon>Pseudomonadati</taxon>
        <taxon>Pseudomonadota</taxon>
        <taxon>Gammaproteobacteria</taxon>
        <taxon>Enterobacterales</taxon>
        <taxon>Enterobacteriaceae</taxon>
        <taxon>Trabulsiella</taxon>
    </lineage>
</organism>
<protein>
    <recommendedName>
        <fullName evidence="3">Phage protein</fullName>
    </recommendedName>
</protein>
<name>A0A0L0H3H3_9ENTR</name>
<evidence type="ECO:0008006" key="3">
    <source>
        <dbReference type="Google" id="ProtNLM"/>
    </source>
</evidence>
<dbReference type="Proteomes" id="UP000037393">
    <property type="component" value="Unassembled WGS sequence"/>
</dbReference>
<dbReference type="OrthoDB" id="5908298at2"/>
<sequence length="88" mass="9608">MSKENNITITVGDTDINFEPNVAAYNKYVNELMPANKVSPAINYLSRIVCADSKDALDKVIKLPGAALQIADAVNEQFAPQLEITVKK</sequence>
<gene>
    <name evidence="1" type="ORF">GM31_21755</name>
</gene>
<accession>A0A0L0H3H3</accession>
<evidence type="ECO:0000313" key="1">
    <source>
        <dbReference type="EMBL" id="KNC95742.1"/>
    </source>
</evidence>
<dbReference type="Pfam" id="PF10963">
    <property type="entry name" value="Phage_TAC_10"/>
    <property type="match status" value="1"/>
</dbReference>
<dbReference type="InterPro" id="IPR024406">
    <property type="entry name" value="TAC-10"/>
</dbReference>
<proteinExistence type="predicted"/>
<dbReference type="AlphaFoldDB" id="A0A0L0H3H3"/>
<keyword evidence="2" id="KW-1185">Reference proteome</keyword>
<dbReference type="EMBL" id="JNGI01000007">
    <property type="protein sequence ID" value="KNC95742.1"/>
    <property type="molecule type" value="Genomic_DNA"/>
</dbReference>
<dbReference type="RefSeq" id="WP_049855565.1">
    <property type="nucleotide sequence ID" value="NZ_JNGI01000007.1"/>
</dbReference>
<comment type="caution">
    <text evidence="1">The sequence shown here is derived from an EMBL/GenBank/DDBJ whole genome shotgun (WGS) entry which is preliminary data.</text>
</comment>
<dbReference type="PATRIC" id="fig|379893.4.peg.4409"/>
<reference evidence="1 2" key="1">
    <citation type="journal article" date="2015" name="Appl. Environ. Microbiol.">
        <title>The Enterobacterium Trabulsiella odontotermitis Presents Novel Adaptations Related to Its Association with Fungus-Growing Termites.</title>
        <authorList>
            <person name="Sapountzis P."/>
            <person name="Gruntjes T."/>
            <person name="Otani S."/>
            <person name="Estevez J."/>
            <person name="da Costa R.R."/>
            <person name="Plunkett G.3rd."/>
            <person name="Perna N.T."/>
            <person name="Poulsen M."/>
        </authorList>
    </citation>
    <scope>NUCLEOTIDE SEQUENCE [LARGE SCALE GENOMIC DNA]</scope>
    <source>
        <strain evidence="1 2">12</strain>
    </source>
</reference>